<keyword evidence="2" id="KW-1133">Transmembrane helix</keyword>
<evidence type="ECO:0000313" key="4">
    <source>
        <dbReference type="Proteomes" id="UP000314294"/>
    </source>
</evidence>
<evidence type="ECO:0000256" key="1">
    <source>
        <dbReference type="SAM" id="MobiDB-lite"/>
    </source>
</evidence>
<accession>A0A4Z2GZ79</accession>
<proteinExistence type="predicted"/>
<sequence>MKRERTGRIEREVKPSPPVVAQDKQTESSSVYGRGLWLGTDASFRQVSSAMSSTLLNLGGFIFWMSSLLITTFLPFSASSSCTSSPRSSRMLAASKPLRSEGIHTSFLAVQSACVAGL</sequence>
<gene>
    <name evidence="3" type="ORF">EYF80_031180</name>
</gene>
<dbReference type="AlphaFoldDB" id="A0A4Z2GZ79"/>
<dbReference type="Proteomes" id="UP000314294">
    <property type="component" value="Unassembled WGS sequence"/>
</dbReference>
<evidence type="ECO:0000256" key="2">
    <source>
        <dbReference type="SAM" id="Phobius"/>
    </source>
</evidence>
<protein>
    <submittedName>
        <fullName evidence="3">Uncharacterized protein</fullName>
    </submittedName>
</protein>
<dbReference type="EMBL" id="SRLO01000375">
    <property type="protein sequence ID" value="TNN58560.1"/>
    <property type="molecule type" value="Genomic_DNA"/>
</dbReference>
<feature type="compositionally biased region" description="Basic and acidic residues" evidence="1">
    <location>
        <begin position="1"/>
        <end position="14"/>
    </location>
</feature>
<organism evidence="3 4">
    <name type="scientific">Liparis tanakae</name>
    <name type="common">Tanaka's snailfish</name>
    <dbReference type="NCBI Taxonomy" id="230148"/>
    <lineage>
        <taxon>Eukaryota</taxon>
        <taxon>Metazoa</taxon>
        <taxon>Chordata</taxon>
        <taxon>Craniata</taxon>
        <taxon>Vertebrata</taxon>
        <taxon>Euteleostomi</taxon>
        <taxon>Actinopterygii</taxon>
        <taxon>Neopterygii</taxon>
        <taxon>Teleostei</taxon>
        <taxon>Neoteleostei</taxon>
        <taxon>Acanthomorphata</taxon>
        <taxon>Eupercaria</taxon>
        <taxon>Perciformes</taxon>
        <taxon>Cottioidei</taxon>
        <taxon>Cottales</taxon>
        <taxon>Liparidae</taxon>
        <taxon>Liparis</taxon>
    </lineage>
</organism>
<keyword evidence="2" id="KW-0812">Transmembrane</keyword>
<keyword evidence="2" id="KW-0472">Membrane</keyword>
<comment type="caution">
    <text evidence="3">The sequence shown here is derived from an EMBL/GenBank/DDBJ whole genome shotgun (WGS) entry which is preliminary data.</text>
</comment>
<reference evidence="3 4" key="1">
    <citation type="submission" date="2019-03" db="EMBL/GenBank/DDBJ databases">
        <title>First draft genome of Liparis tanakae, snailfish: a comprehensive survey of snailfish specific genes.</title>
        <authorList>
            <person name="Kim W."/>
            <person name="Song I."/>
            <person name="Jeong J.-H."/>
            <person name="Kim D."/>
            <person name="Kim S."/>
            <person name="Ryu S."/>
            <person name="Song J.Y."/>
            <person name="Lee S.K."/>
        </authorList>
    </citation>
    <scope>NUCLEOTIDE SEQUENCE [LARGE SCALE GENOMIC DNA]</scope>
    <source>
        <tissue evidence="3">Muscle</tissue>
    </source>
</reference>
<feature type="transmembrane region" description="Helical" evidence="2">
    <location>
        <begin position="55"/>
        <end position="76"/>
    </location>
</feature>
<evidence type="ECO:0000313" key="3">
    <source>
        <dbReference type="EMBL" id="TNN58560.1"/>
    </source>
</evidence>
<feature type="region of interest" description="Disordered" evidence="1">
    <location>
        <begin position="1"/>
        <end position="29"/>
    </location>
</feature>
<name>A0A4Z2GZ79_9TELE</name>
<keyword evidence="4" id="KW-1185">Reference proteome</keyword>